<dbReference type="Gene3D" id="1.25.40.10">
    <property type="entry name" value="Tetratricopeptide repeat domain"/>
    <property type="match status" value="1"/>
</dbReference>
<keyword evidence="4" id="KW-1185">Reference proteome</keyword>
<dbReference type="RefSeq" id="WP_279247750.1">
    <property type="nucleotide sequence ID" value="NZ_SHNO01000001.1"/>
</dbReference>
<keyword evidence="2" id="KW-0732">Signal</keyword>
<evidence type="ECO:0000256" key="2">
    <source>
        <dbReference type="SAM" id="SignalP"/>
    </source>
</evidence>
<feature type="chain" id="PRO_5045681945" description="Tetratricopeptide repeat protein" evidence="2">
    <location>
        <begin position="24"/>
        <end position="192"/>
    </location>
</feature>
<dbReference type="Proteomes" id="UP001143304">
    <property type="component" value="Unassembled WGS sequence"/>
</dbReference>
<comment type="caution">
    <text evidence="3">The sequence shown here is derived from an EMBL/GenBank/DDBJ whole genome shotgun (WGS) entry which is preliminary data.</text>
</comment>
<reference evidence="3" key="1">
    <citation type="submission" date="2019-02" db="EMBL/GenBank/DDBJ databases">
        <authorList>
            <person name="Li S.-H."/>
        </authorList>
    </citation>
    <scope>NUCLEOTIDE SEQUENCE</scope>
    <source>
        <strain evidence="3">IMCC11814</strain>
    </source>
</reference>
<evidence type="ECO:0000256" key="1">
    <source>
        <dbReference type="SAM" id="Coils"/>
    </source>
</evidence>
<keyword evidence="1" id="KW-0175">Coiled coil</keyword>
<feature type="signal peptide" evidence="2">
    <location>
        <begin position="1"/>
        <end position="23"/>
    </location>
</feature>
<gene>
    <name evidence="3" type="ORF">EYC82_01325</name>
</gene>
<dbReference type="PROSITE" id="PS51257">
    <property type="entry name" value="PROKAR_LIPOPROTEIN"/>
    <property type="match status" value="1"/>
</dbReference>
<name>A0ABT3T2C2_9GAMM</name>
<dbReference type="InterPro" id="IPR011990">
    <property type="entry name" value="TPR-like_helical_dom_sf"/>
</dbReference>
<proteinExistence type="predicted"/>
<evidence type="ECO:0000313" key="4">
    <source>
        <dbReference type="Proteomes" id="UP001143304"/>
    </source>
</evidence>
<accession>A0ABT3T2C2</accession>
<sequence>MPVSQNKKVIVVCLVLLLQGCAAQSTQTAGGNDVDGESVPELNLNLPDQTDTACACSHDKSGDHNLLEKGLRALMAGDHREAVNYFRRYQRLESSPEEGWEAEVAVAYDKMLPSSPYYNPDTASESYRRLVRRQPDPETVHPYIRLLLGALANFTALHRQIDDLQNEKDDLTESLEKREEALKRLRELTLGQ</sequence>
<organism evidence="3 4">
    <name type="scientific">Candidatus Marimicrobium litorale</name>
    <dbReference type="NCBI Taxonomy" id="2518991"/>
    <lineage>
        <taxon>Bacteria</taxon>
        <taxon>Pseudomonadati</taxon>
        <taxon>Pseudomonadota</taxon>
        <taxon>Gammaproteobacteria</taxon>
        <taxon>Cellvibrionales</taxon>
        <taxon>Halieaceae</taxon>
        <taxon>Marimicrobium</taxon>
    </lineage>
</organism>
<evidence type="ECO:0000313" key="3">
    <source>
        <dbReference type="EMBL" id="MCX2975995.1"/>
    </source>
</evidence>
<feature type="coiled-coil region" evidence="1">
    <location>
        <begin position="154"/>
        <end position="188"/>
    </location>
</feature>
<dbReference type="EMBL" id="SHNO01000001">
    <property type="protein sequence ID" value="MCX2975995.1"/>
    <property type="molecule type" value="Genomic_DNA"/>
</dbReference>
<protein>
    <recommendedName>
        <fullName evidence="5">Tetratricopeptide repeat protein</fullName>
    </recommendedName>
</protein>
<evidence type="ECO:0008006" key="5">
    <source>
        <dbReference type="Google" id="ProtNLM"/>
    </source>
</evidence>